<proteinExistence type="predicted"/>
<name>A0A1C7LRL3_GRIFR</name>
<accession>A0A1C7LRL3</accession>
<evidence type="ECO:0000313" key="3">
    <source>
        <dbReference type="Proteomes" id="UP000092993"/>
    </source>
</evidence>
<keyword evidence="3" id="KW-1185">Reference proteome</keyword>
<comment type="caution">
    <text evidence="2">The sequence shown here is derived from an EMBL/GenBank/DDBJ whole genome shotgun (WGS) entry which is preliminary data.</text>
</comment>
<dbReference type="Proteomes" id="UP000092993">
    <property type="component" value="Unassembled WGS sequence"/>
</dbReference>
<dbReference type="AlphaFoldDB" id="A0A1C7LRL3"/>
<protein>
    <submittedName>
        <fullName evidence="2">Uncharacterized protein</fullName>
    </submittedName>
</protein>
<sequence>MSNLSDHVDRISALAKSIRATAAAAAPTSSSHAGPFTCASRSPPQPVIHDADTTVPLREEVTRVEFPGATPLRNLLHPEWDGWTHKGQENTNQRFTPCGIEIPGSIGTVQVKTQHTSAPVSPSDVQEETFWNTPAAAARTLHFTGDSLLDEHVDLGNVSAVSFGSPVFPRTMGDLAPDQVVL</sequence>
<gene>
    <name evidence="2" type="ORF">A0H81_13480</name>
</gene>
<organism evidence="2 3">
    <name type="scientific">Grifola frondosa</name>
    <name type="common">Maitake</name>
    <name type="synonym">Polyporus frondosus</name>
    <dbReference type="NCBI Taxonomy" id="5627"/>
    <lineage>
        <taxon>Eukaryota</taxon>
        <taxon>Fungi</taxon>
        <taxon>Dikarya</taxon>
        <taxon>Basidiomycota</taxon>
        <taxon>Agaricomycotina</taxon>
        <taxon>Agaricomycetes</taxon>
        <taxon>Polyporales</taxon>
        <taxon>Grifolaceae</taxon>
        <taxon>Grifola</taxon>
    </lineage>
</organism>
<dbReference type="EMBL" id="LUGG01000029">
    <property type="protein sequence ID" value="OBZ66549.1"/>
    <property type="molecule type" value="Genomic_DNA"/>
</dbReference>
<feature type="region of interest" description="Disordered" evidence="1">
    <location>
        <begin position="26"/>
        <end position="50"/>
    </location>
</feature>
<reference evidence="2 3" key="1">
    <citation type="submission" date="2016-03" db="EMBL/GenBank/DDBJ databases">
        <title>Whole genome sequencing of Grifola frondosa 9006-11.</title>
        <authorList>
            <person name="Min B."/>
            <person name="Park H."/>
            <person name="Kim J.-G."/>
            <person name="Cho H."/>
            <person name="Oh Y.-L."/>
            <person name="Kong W.-S."/>
            <person name="Choi I.-G."/>
        </authorList>
    </citation>
    <scope>NUCLEOTIDE SEQUENCE [LARGE SCALE GENOMIC DNA]</scope>
    <source>
        <strain evidence="2 3">9006-11</strain>
    </source>
</reference>
<evidence type="ECO:0000256" key="1">
    <source>
        <dbReference type="SAM" id="MobiDB-lite"/>
    </source>
</evidence>
<dbReference type="OrthoDB" id="3262547at2759"/>
<evidence type="ECO:0000313" key="2">
    <source>
        <dbReference type="EMBL" id="OBZ66549.1"/>
    </source>
</evidence>